<organism evidence="1 2">
    <name type="scientific">Alteribacillus bidgolensis</name>
    <dbReference type="NCBI Taxonomy" id="930129"/>
    <lineage>
        <taxon>Bacteria</taxon>
        <taxon>Bacillati</taxon>
        <taxon>Bacillota</taxon>
        <taxon>Bacilli</taxon>
        <taxon>Bacillales</taxon>
        <taxon>Bacillaceae</taxon>
        <taxon>Alteribacillus</taxon>
    </lineage>
</organism>
<protein>
    <submittedName>
        <fullName evidence="1">Uncharacterized protein</fullName>
    </submittedName>
</protein>
<accession>A0A1G8DYT2</accession>
<name>A0A1G8DYT2_9BACI</name>
<keyword evidence="2" id="KW-1185">Reference proteome</keyword>
<dbReference type="EMBL" id="FNDU01000002">
    <property type="protein sequence ID" value="SDH62807.1"/>
    <property type="molecule type" value="Genomic_DNA"/>
</dbReference>
<gene>
    <name evidence="1" type="ORF">SAMN05216352_10212</name>
</gene>
<evidence type="ECO:0000313" key="1">
    <source>
        <dbReference type="EMBL" id="SDH62807.1"/>
    </source>
</evidence>
<dbReference type="STRING" id="930129.SAMN05216352_10212"/>
<dbReference type="AlphaFoldDB" id="A0A1G8DYT2"/>
<dbReference type="Proteomes" id="UP000199017">
    <property type="component" value="Unassembled WGS sequence"/>
</dbReference>
<sequence>MAVSQAFLALNRKLAAQKEREEDLNKVREVLNRSTKSIESKKKNSKRFTYPNNLLVKLENRAILTFSFKCSFHLF</sequence>
<evidence type="ECO:0000313" key="2">
    <source>
        <dbReference type="Proteomes" id="UP000199017"/>
    </source>
</evidence>
<reference evidence="1 2" key="1">
    <citation type="submission" date="2016-10" db="EMBL/GenBank/DDBJ databases">
        <authorList>
            <person name="de Groot N.N."/>
        </authorList>
    </citation>
    <scope>NUCLEOTIDE SEQUENCE [LARGE SCALE GENOMIC DNA]</scope>
    <source>
        <strain evidence="2">P4B,CCM 7963,CECT 7998,DSM 25260,IBRC-M 10614,KCTC 13821</strain>
    </source>
</reference>
<dbReference type="RefSeq" id="WP_091580810.1">
    <property type="nucleotide sequence ID" value="NZ_FNDU01000002.1"/>
</dbReference>
<proteinExistence type="predicted"/>